<dbReference type="EMBL" id="CAJNNW010002094">
    <property type="protein sequence ID" value="CAE8643007.1"/>
    <property type="molecule type" value="Genomic_DNA"/>
</dbReference>
<dbReference type="InterPro" id="IPR015947">
    <property type="entry name" value="PUA-like_sf"/>
</dbReference>
<dbReference type="AlphaFoldDB" id="A0A813HXK0"/>
<evidence type="ECO:0000313" key="3">
    <source>
        <dbReference type="EMBL" id="CAE8643007.1"/>
    </source>
</evidence>
<name>A0A813HXK0_POLGL</name>
<dbReference type="Gene3D" id="3.10.400.20">
    <property type="match status" value="1"/>
</dbReference>
<feature type="region of interest" description="Disordered" evidence="1">
    <location>
        <begin position="167"/>
        <end position="232"/>
    </location>
</feature>
<evidence type="ECO:0000313" key="4">
    <source>
        <dbReference type="Proteomes" id="UP000626109"/>
    </source>
</evidence>
<dbReference type="Proteomes" id="UP000626109">
    <property type="component" value="Unassembled WGS sequence"/>
</dbReference>
<dbReference type="PROSITE" id="PS50890">
    <property type="entry name" value="PUA"/>
    <property type="match status" value="1"/>
</dbReference>
<sequence>MHGCTNADVHANAHACLGHICARQVVKLDNRCLLYSAGDAAPVFFDAEGRGELYPTMHTLWLHPNMMLELTIHPPVSKFVLNGADLMLPGVLVPANGVAGFGTVTKGQPRCIKIEGNPYPIAVGKMLVNQSTMEKLKGKGMEVMHVYKDTLWGFCGKAVPNAGFSEMEDEVTPCNDNSWKPGDAAPAAKASTPAAEDASSAEPAAAAAPATSAPAVPSAVRGSCGAAGGGRAADDWTQDDLLDFTFMQAFKLSLTDEKAGSWNGAVGELKMSEFQSMLPIDANVHDQVMSTSSMFSENNHMILQVTKGRTF</sequence>
<evidence type="ECO:0000256" key="1">
    <source>
        <dbReference type="SAM" id="MobiDB-lite"/>
    </source>
</evidence>
<dbReference type="InterPro" id="IPR004521">
    <property type="entry name" value="Uncharacterised_CHP00451"/>
</dbReference>
<organism evidence="3 4">
    <name type="scientific">Polarella glacialis</name>
    <name type="common">Dinoflagellate</name>
    <dbReference type="NCBI Taxonomy" id="89957"/>
    <lineage>
        <taxon>Eukaryota</taxon>
        <taxon>Sar</taxon>
        <taxon>Alveolata</taxon>
        <taxon>Dinophyceae</taxon>
        <taxon>Suessiales</taxon>
        <taxon>Suessiaceae</taxon>
        <taxon>Polarella</taxon>
    </lineage>
</organism>
<dbReference type="SUPFAM" id="SSF88697">
    <property type="entry name" value="PUA domain-like"/>
    <property type="match status" value="1"/>
</dbReference>
<reference evidence="3" key="1">
    <citation type="submission" date="2021-02" db="EMBL/GenBank/DDBJ databases">
        <authorList>
            <person name="Dougan E. K."/>
            <person name="Rhodes N."/>
            <person name="Thang M."/>
            <person name="Chan C."/>
        </authorList>
    </citation>
    <scope>NUCLEOTIDE SEQUENCE</scope>
</reference>
<dbReference type="PANTHER" id="PTHR12217:SF4">
    <property type="entry name" value="EUKARYOTIC TRANSLATION INITIATION FACTOR 2D"/>
    <property type="match status" value="1"/>
</dbReference>
<dbReference type="CDD" id="cd21156">
    <property type="entry name" value="PUA_eIF2d-like"/>
    <property type="match status" value="1"/>
</dbReference>
<dbReference type="Pfam" id="PF26292">
    <property type="entry name" value="PUA_elF2D"/>
    <property type="match status" value="1"/>
</dbReference>
<dbReference type="GO" id="GO:0003723">
    <property type="term" value="F:RNA binding"/>
    <property type="evidence" value="ECO:0007669"/>
    <property type="project" value="InterPro"/>
</dbReference>
<accession>A0A813HXK0</accession>
<feature type="domain" description="Eukaryotic translation initiation factor 2D-like PUA RNA-binding" evidence="2">
    <location>
        <begin position="68"/>
        <end position="149"/>
    </location>
</feature>
<dbReference type="GO" id="GO:0001731">
    <property type="term" value="P:formation of translation preinitiation complex"/>
    <property type="evidence" value="ECO:0007669"/>
    <property type="project" value="InterPro"/>
</dbReference>
<dbReference type="InterPro" id="IPR048248">
    <property type="entry name" value="PUA_eIF2d-like"/>
</dbReference>
<gene>
    <name evidence="3" type="ORF">PGLA2088_LOCUS2542</name>
</gene>
<feature type="compositionally biased region" description="Low complexity" evidence="1">
    <location>
        <begin position="183"/>
        <end position="224"/>
    </location>
</feature>
<proteinExistence type="predicted"/>
<dbReference type="PANTHER" id="PTHR12217">
    <property type="entry name" value="EUKARYOTIC TRANSLATION INITIATION FACTOR 2D"/>
    <property type="match status" value="1"/>
</dbReference>
<evidence type="ECO:0000259" key="2">
    <source>
        <dbReference type="Pfam" id="PF26292"/>
    </source>
</evidence>
<dbReference type="InterPro" id="IPR039757">
    <property type="entry name" value="EIF2D"/>
</dbReference>
<protein>
    <recommendedName>
        <fullName evidence="2">Eukaryotic translation initiation factor 2D-like PUA RNA-binding domain-containing protein</fullName>
    </recommendedName>
</protein>
<dbReference type="GO" id="GO:0003743">
    <property type="term" value="F:translation initiation factor activity"/>
    <property type="evidence" value="ECO:0007669"/>
    <property type="project" value="InterPro"/>
</dbReference>
<comment type="caution">
    <text evidence="3">The sequence shown here is derived from an EMBL/GenBank/DDBJ whole genome shotgun (WGS) entry which is preliminary data.</text>
</comment>
<dbReference type="NCBIfam" id="TIGR00451">
    <property type="entry name" value="unchar_dom_2"/>
    <property type="match status" value="1"/>
</dbReference>